<evidence type="ECO:0000256" key="2">
    <source>
        <dbReference type="ARBA" id="ARBA00022475"/>
    </source>
</evidence>
<keyword evidence="3 6" id="KW-0812">Transmembrane</keyword>
<proteinExistence type="predicted"/>
<feature type="transmembrane region" description="Helical" evidence="6">
    <location>
        <begin position="131"/>
        <end position="153"/>
    </location>
</feature>
<evidence type="ECO:0000256" key="4">
    <source>
        <dbReference type="ARBA" id="ARBA00022989"/>
    </source>
</evidence>
<dbReference type="Proteomes" id="UP000634004">
    <property type="component" value="Unassembled WGS sequence"/>
</dbReference>
<gene>
    <name evidence="8" type="ORF">GCM10009069_16420</name>
</gene>
<feature type="transmembrane region" description="Helical" evidence="6">
    <location>
        <begin position="75"/>
        <end position="97"/>
    </location>
</feature>
<dbReference type="AlphaFoldDB" id="A0A8J3CS37"/>
<organism evidence="8 9">
    <name type="scientific">Algimonas arctica</name>
    <dbReference type="NCBI Taxonomy" id="1479486"/>
    <lineage>
        <taxon>Bacteria</taxon>
        <taxon>Pseudomonadati</taxon>
        <taxon>Pseudomonadota</taxon>
        <taxon>Alphaproteobacteria</taxon>
        <taxon>Maricaulales</taxon>
        <taxon>Robiginitomaculaceae</taxon>
        <taxon>Algimonas</taxon>
    </lineage>
</organism>
<feature type="transmembrane region" description="Helical" evidence="6">
    <location>
        <begin position="205"/>
        <end position="226"/>
    </location>
</feature>
<dbReference type="GO" id="GO:0006825">
    <property type="term" value="P:copper ion transport"/>
    <property type="evidence" value="ECO:0007669"/>
    <property type="project" value="InterPro"/>
</dbReference>
<dbReference type="EMBL" id="BMZH01000005">
    <property type="protein sequence ID" value="GHA94016.1"/>
    <property type="molecule type" value="Genomic_DNA"/>
</dbReference>
<dbReference type="GO" id="GO:0005886">
    <property type="term" value="C:plasma membrane"/>
    <property type="evidence" value="ECO:0007669"/>
    <property type="project" value="UniProtKB-SubCell"/>
</dbReference>
<feature type="transmembrane region" description="Helical" evidence="6">
    <location>
        <begin position="247"/>
        <end position="270"/>
    </location>
</feature>
<dbReference type="Pfam" id="PF05425">
    <property type="entry name" value="CopD"/>
    <property type="match status" value="1"/>
</dbReference>
<evidence type="ECO:0000256" key="5">
    <source>
        <dbReference type="ARBA" id="ARBA00023136"/>
    </source>
</evidence>
<dbReference type="PANTHER" id="PTHR34820:SF4">
    <property type="entry name" value="INNER MEMBRANE PROTEIN YEBZ"/>
    <property type="match status" value="1"/>
</dbReference>
<evidence type="ECO:0000256" key="3">
    <source>
        <dbReference type="ARBA" id="ARBA00022692"/>
    </source>
</evidence>
<evidence type="ECO:0000256" key="6">
    <source>
        <dbReference type="SAM" id="Phobius"/>
    </source>
</evidence>
<keyword evidence="5 6" id="KW-0472">Membrane</keyword>
<feature type="domain" description="Copper resistance protein D" evidence="7">
    <location>
        <begin position="168"/>
        <end position="265"/>
    </location>
</feature>
<keyword evidence="4 6" id="KW-1133">Transmembrane helix</keyword>
<reference evidence="8" key="1">
    <citation type="journal article" date="2014" name="Int. J. Syst. Evol. Microbiol.">
        <title>Complete genome sequence of Corynebacterium casei LMG S-19264T (=DSM 44701T), isolated from a smear-ripened cheese.</title>
        <authorList>
            <consortium name="US DOE Joint Genome Institute (JGI-PGF)"/>
            <person name="Walter F."/>
            <person name="Albersmeier A."/>
            <person name="Kalinowski J."/>
            <person name="Ruckert C."/>
        </authorList>
    </citation>
    <scope>NUCLEOTIDE SEQUENCE</scope>
    <source>
        <strain evidence="8">KCTC 32513</strain>
    </source>
</reference>
<feature type="transmembrane region" description="Helical" evidence="6">
    <location>
        <begin position="6"/>
        <end position="29"/>
    </location>
</feature>
<evidence type="ECO:0000313" key="9">
    <source>
        <dbReference type="Proteomes" id="UP000634004"/>
    </source>
</evidence>
<feature type="transmembrane region" description="Helical" evidence="6">
    <location>
        <begin position="36"/>
        <end position="55"/>
    </location>
</feature>
<keyword evidence="9" id="KW-1185">Reference proteome</keyword>
<feature type="transmembrane region" description="Helical" evidence="6">
    <location>
        <begin position="174"/>
        <end position="193"/>
    </location>
</feature>
<dbReference type="InterPro" id="IPR032694">
    <property type="entry name" value="CopC/D"/>
</dbReference>
<name>A0A8J3CS37_9PROT</name>
<keyword evidence="2" id="KW-1003">Cell membrane</keyword>
<comment type="caution">
    <text evidence="8">The sequence shown here is derived from an EMBL/GenBank/DDBJ whole genome shotgun (WGS) entry which is preliminary data.</text>
</comment>
<comment type="subcellular location">
    <subcellularLocation>
        <location evidence="1">Cell membrane</location>
        <topology evidence="1">Multi-pass membrane protein</topology>
    </subcellularLocation>
</comment>
<evidence type="ECO:0000256" key="1">
    <source>
        <dbReference type="ARBA" id="ARBA00004651"/>
    </source>
</evidence>
<evidence type="ECO:0000313" key="8">
    <source>
        <dbReference type="EMBL" id="GHA94016.1"/>
    </source>
</evidence>
<protein>
    <recommendedName>
        <fullName evidence="7">Copper resistance protein D domain-containing protein</fullName>
    </recommendedName>
</protein>
<dbReference type="InterPro" id="IPR008457">
    <property type="entry name" value="Cu-R_CopD_dom"/>
</dbReference>
<sequence>MLDVFAILLKAAFYAGSLTAVGVGVHTAIGMPIKSLWLRVAAHGLVLALALRLLSLNAEIIGGWGQVMDVSMFSWVWPSVRAQAVALGLGAVLLVAASVSRPRVLAGLGAIVTAAGFGLAGHTQALEGSSLASFAVAFHVLVAGFWVLAPVVLWPRSGADVRALAVRLDRFSRLAVWTVPMMVALGLWLSVQISGSIASLFQTAYGRLLLLKLGVASVALGIGAFNKLYVTTKLTVDGAGAIRHLRWALLADVVLFSIAIAAIAAATSVFGPH</sequence>
<feature type="transmembrane region" description="Helical" evidence="6">
    <location>
        <begin position="104"/>
        <end position="125"/>
    </location>
</feature>
<evidence type="ECO:0000259" key="7">
    <source>
        <dbReference type="Pfam" id="PF05425"/>
    </source>
</evidence>
<dbReference type="PANTHER" id="PTHR34820">
    <property type="entry name" value="INNER MEMBRANE PROTEIN YEBZ"/>
    <property type="match status" value="1"/>
</dbReference>
<accession>A0A8J3CS37</accession>
<reference evidence="8" key="2">
    <citation type="submission" date="2020-09" db="EMBL/GenBank/DDBJ databases">
        <authorList>
            <person name="Sun Q."/>
            <person name="Kim S."/>
        </authorList>
    </citation>
    <scope>NUCLEOTIDE SEQUENCE</scope>
    <source>
        <strain evidence="8">KCTC 32513</strain>
    </source>
</reference>